<name>A0A518VBH6_BRELA</name>
<keyword evidence="3" id="KW-1185">Reference proteome</keyword>
<evidence type="ECO:0000313" key="2">
    <source>
        <dbReference type="EMBL" id="QDX94347.1"/>
    </source>
</evidence>
<evidence type="ECO:0000256" key="1">
    <source>
        <dbReference type="SAM" id="Phobius"/>
    </source>
</evidence>
<keyword evidence="1" id="KW-0812">Transmembrane</keyword>
<sequence length="135" mass="15113">MIIFSIIATIIAIILNFNETLMGSQATLVNFIVTAIYLSVWIWLMILGAKSKAKRLNIYFGVFWSITLLTSISTIFANIITKVDFTATIPLVIIFLTPLYGIRFFNLTFLTCSVIYAILSTVFALIGFASVKRNN</sequence>
<evidence type="ECO:0000313" key="3">
    <source>
        <dbReference type="Proteomes" id="UP000319432"/>
    </source>
</evidence>
<organism evidence="2 3">
    <name type="scientific">Brevibacillus laterosporus</name>
    <name type="common">Bacillus laterosporus</name>
    <dbReference type="NCBI Taxonomy" id="1465"/>
    <lineage>
        <taxon>Bacteria</taxon>
        <taxon>Bacillati</taxon>
        <taxon>Bacillota</taxon>
        <taxon>Bacilli</taxon>
        <taxon>Bacillales</taxon>
        <taxon>Paenibacillaceae</taxon>
        <taxon>Brevibacillus</taxon>
    </lineage>
</organism>
<feature type="transmembrane region" description="Helical" evidence="1">
    <location>
        <begin position="27"/>
        <end position="46"/>
    </location>
</feature>
<dbReference type="Proteomes" id="UP000319432">
    <property type="component" value="Chromosome"/>
</dbReference>
<dbReference type="EMBL" id="CP033464">
    <property type="protein sequence ID" value="QDX94347.1"/>
    <property type="molecule type" value="Genomic_DNA"/>
</dbReference>
<gene>
    <name evidence="2" type="ORF">EEL30_19905</name>
</gene>
<feature type="transmembrane region" description="Helical" evidence="1">
    <location>
        <begin position="58"/>
        <end position="79"/>
    </location>
</feature>
<feature type="transmembrane region" description="Helical" evidence="1">
    <location>
        <begin position="85"/>
        <end position="102"/>
    </location>
</feature>
<proteinExistence type="predicted"/>
<dbReference type="AlphaFoldDB" id="A0A518VBH6"/>
<reference evidence="2 3" key="1">
    <citation type="submission" date="2018-11" db="EMBL/GenBank/DDBJ databases">
        <title>Phylogenetic determinants of toxin gene distribution in genomes of Brevibacillus laterosporus.</title>
        <authorList>
            <person name="Glare T.R."/>
            <person name="Durrant A."/>
            <person name="Berry C."/>
            <person name="Palma L."/>
            <person name="Ormskirk M."/>
            <person name="Cox M.O."/>
        </authorList>
    </citation>
    <scope>NUCLEOTIDE SEQUENCE [LARGE SCALE GENOMIC DNA]</scope>
    <source>
        <strain evidence="2 3">1821L</strain>
    </source>
</reference>
<feature type="transmembrane region" description="Helical" evidence="1">
    <location>
        <begin position="109"/>
        <end position="131"/>
    </location>
</feature>
<protein>
    <submittedName>
        <fullName evidence="2">Uncharacterized protein</fullName>
    </submittedName>
</protein>
<keyword evidence="1" id="KW-1133">Transmembrane helix</keyword>
<keyword evidence="1" id="KW-0472">Membrane</keyword>
<accession>A0A518VBH6</accession>